<dbReference type="Gene3D" id="2.20.25.10">
    <property type="match status" value="1"/>
</dbReference>
<evidence type="ECO:0000313" key="1">
    <source>
        <dbReference type="EMBL" id="ETW94786.1"/>
    </source>
</evidence>
<accession>W4LBW7</accession>
<proteinExistence type="predicted"/>
<protein>
    <submittedName>
        <fullName evidence="1">Uncharacterized protein</fullName>
    </submittedName>
</protein>
<comment type="caution">
    <text evidence="1">The sequence shown here is derived from an EMBL/GenBank/DDBJ whole genome shotgun (WGS) entry which is preliminary data.</text>
</comment>
<gene>
    <name evidence="1" type="ORF">ETSY1_33400</name>
</gene>
<keyword evidence="2" id="KW-1185">Reference proteome</keyword>
<organism evidence="1 2">
    <name type="scientific">Entotheonella factor</name>
    <dbReference type="NCBI Taxonomy" id="1429438"/>
    <lineage>
        <taxon>Bacteria</taxon>
        <taxon>Pseudomonadati</taxon>
        <taxon>Nitrospinota/Tectimicrobiota group</taxon>
        <taxon>Candidatus Tectimicrobiota</taxon>
        <taxon>Candidatus Entotheonellia</taxon>
        <taxon>Candidatus Entotheonellales</taxon>
        <taxon>Candidatus Entotheonellaceae</taxon>
        <taxon>Candidatus Entotheonella</taxon>
    </lineage>
</organism>
<dbReference type="Proteomes" id="UP000019141">
    <property type="component" value="Unassembled WGS sequence"/>
</dbReference>
<dbReference type="HOGENOM" id="CLU_181422_0_0_7"/>
<reference evidence="1 2" key="1">
    <citation type="journal article" date="2014" name="Nature">
        <title>An environmental bacterial taxon with a large and distinct metabolic repertoire.</title>
        <authorList>
            <person name="Wilson M.C."/>
            <person name="Mori T."/>
            <person name="Ruckert C."/>
            <person name="Uria A.R."/>
            <person name="Helf M.J."/>
            <person name="Takada K."/>
            <person name="Gernert C."/>
            <person name="Steffens U.A."/>
            <person name="Heycke N."/>
            <person name="Schmitt S."/>
            <person name="Rinke C."/>
            <person name="Helfrich E.J."/>
            <person name="Brachmann A.O."/>
            <person name="Gurgui C."/>
            <person name="Wakimoto T."/>
            <person name="Kracht M."/>
            <person name="Crusemann M."/>
            <person name="Hentschel U."/>
            <person name="Abe I."/>
            <person name="Matsunaga S."/>
            <person name="Kalinowski J."/>
            <person name="Takeyama H."/>
            <person name="Piel J."/>
        </authorList>
    </citation>
    <scope>NUCLEOTIDE SEQUENCE [LARGE SCALE GENOMIC DNA]</scope>
    <source>
        <strain evidence="2">TSY1</strain>
    </source>
</reference>
<dbReference type="EMBL" id="AZHW01001006">
    <property type="protein sequence ID" value="ETW94786.1"/>
    <property type="molecule type" value="Genomic_DNA"/>
</dbReference>
<name>W4LBW7_ENTF1</name>
<dbReference type="AlphaFoldDB" id="W4LBW7"/>
<evidence type="ECO:0000313" key="2">
    <source>
        <dbReference type="Proteomes" id="UP000019141"/>
    </source>
</evidence>
<dbReference type="Pfam" id="PF03966">
    <property type="entry name" value="Trm112p"/>
    <property type="match status" value="1"/>
</dbReference>
<dbReference type="InterPro" id="IPR005651">
    <property type="entry name" value="Trm112-like"/>
</dbReference>
<dbReference type="SUPFAM" id="SSF158997">
    <property type="entry name" value="Trm112p-like"/>
    <property type="match status" value="1"/>
</dbReference>
<sequence length="84" mass="9134">MPISQELLEILVCPETKQPLTVAAETLVGQLNERIAQGTLTNRAGATVAEAIDSGLVREDGRYLYPVRDDIPIMLIDEAIAIET</sequence>